<feature type="compositionally biased region" description="Gly residues" evidence="9">
    <location>
        <begin position="266"/>
        <end position="276"/>
    </location>
</feature>
<evidence type="ECO:0000256" key="3">
    <source>
        <dbReference type="ARBA" id="ARBA00018689"/>
    </source>
</evidence>
<evidence type="ECO:0000313" key="11">
    <source>
        <dbReference type="Proteomes" id="UP001472866"/>
    </source>
</evidence>
<evidence type="ECO:0000256" key="6">
    <source>
        <dbReference type="ARBA" id="ARBA00023054"/>
    </source>
</evidence>
<evidence type="ECO:0000256" key="1">
    <source>
        <dbReference type="ARBA" id="ARBA00004604"/>
    </source>
</evidence>
<evidence type="ECO:0000256" key="7">
    <source>
        <dbReference type="ARBA" id="ARBA00023242"/>
    </source>
</evidence>
<accession>A0AAX4P1D2</accession>
<evidence type="ECO:0000256" key="2">
    <source>
        <dbReference type="ARBA" id="ARBA00006916"/>
    </source>
</evidence>
<evidence type="ECO:0000256" key="9">
    <source>
        <dbReference type="SAM" id="MobiDB-lite"/>
    </source>
</evidence>
<evidence type="ECO:0000256" key="5">
    <source>
        <dbReference type="ARBA" id="ARBA00022552"/>
    </source>
</evidence>
<comment type="similarity">
    <text evidence="2">Belongs to the EFG1 family.</text>
</comment>
<feature type="compositionally biased region" description="Basic and acidic residues" evidence="9">
    <location>
        <begin position="282"/>
        <end position="296"/>
    </location>
</feature>
<feature type="coiled-coil region" evidence="8">
    <location>
        <begin position="14"/>
        <end position="86"/>
    </location>
</feature>
<feature type="compositionally biased region" description="Basic and acidic residues" evidence="9">
    <location>
        <begin position="247"/>
        <end position="259"/>
    </location>
</feature>
<dbReference type="InterPro" id="IPR019310">
    <property type="entry name" value="Efg1"/>
</dbReference>
<feature type="compositionally biased region" description="Low complexity" evidence="9">
    <location>
        <begin position="203"/>
        <end position="215"/>
    </location>
</feature>
<dbReference type="GO" id="GO:0000462">
    <property type="term" value="P:maturation of SSU-rRNA from tricistronic rRNA transcript (SSU-rRNA, 5.8S rRNA, LSU-rRNA)"/>
    <property type="evidence" value="ECO:0007669"/>
    <property type="project" value="TreeGrafter"/>
</dbReference>
<proteinExistence type="inferred from homology"/>
<evidence type="ECO:0000313" key="10">
    <source>
        <dbReference type="EMBL" id="WZN59721.1"/>
    </source>
</evidence>
<keyword evidence="11" id="KW-1185">Reference proteome</keyword>
<gene>
    <name evidence="10" type="ORF">HKI87_02g12470</name>
</gene>
<feature type="compositionally biased region" description="Gly residues" evidence="9">
    <location>
        <begin position="217"/>
        <end position="238"/>
    </location>
</feature>
<protein>
    <recommendedName>
        <fullName evidence="3">rRNA-processing protein EFG1</fullName>
    </recommendedName>
    <alternativeName>
        <fullName evidence="4">rRNA-processing protein efg1</fullName>
    </alternativeName>
</protein>
<name>A0AAX4P1D2_9CHLO</name>
<dbReference type="InterPro" id="IPR050786">
    <property type="entry name" value="EFG1_rRNA-proc"/>
</dbReference>
<dbReference type="GO" id="GO:0005730">
    <property type="term" value="C:nucleolus"/>
    <property type="evidence" value="ECO:0007669"/>
    <property type="project" value="UniProtKB-SubCell"/>
</dbReference>
<evidence type="ECO:0000256" key="4">
    <source>
        <dbReference type="ARBA" id="ARBA00019827"/>
    </source>
</evidence>
<dbReference type="Pfam" id="PF10153">
    <property type="entry name" value="Efg1"/>
    <property type="match status" value="1"/>
</dbReference>
<keyword evidence="6 8" id="KW-0175">Coiled coil</keyword>
<keyword evidence="5" id="KW-0698">rRNA processing</keyword>
<organism evidence="10 11">
    <name type="scientific">Chloropicon roscoffensis</name>
    <dbReference type="NCBI Taxonomy" id="1461544"/>
    <lineage>
        <taxon>Eukaryota</taxon>
        <taxon>Viridiplantae</taxon>
        <taxon>Chlorophyta</taxon>
        <taxon>Chloropicophyceae</taxon>
        <taxon>Chloropicales</taxon>
        <taxon>Chloropicaceae</taxon>
        <taxon>Chloropicon</taxon>
    </lineage>
</organism>
<sequence>MVKRTSIKNSIRSLNRLIAKLEEGSEKRVKLEKSLAELEKKRLDVVRIEREKKNAKRYRGIRFVEWRKLDRKHKQLRRALAEAKDNGRDTEAIEGDINRVSRDLLYIKNYPNSEKYVSILLPPTEENAARIERIRAGIERRLKDEAIVAEADEGAAIRVVQGGDGAAAEDDGIEAEDDFFLGEGEDGDLPVASTSAAPGGALPEVSGGESESESGAGEEGAGAGGRGRGPRAGAGRLGAGPRTRPVIQDRKRGRVEGKPPRTPGGQERGGSGGTAGTAGKPKSKESTPARKRAEGGRKRRRKKN</sequence>
<dbReference type="Proteomes" id="UP001472866">
    <property type="component" value="Chromosome 02"/>
</dbReference>
<reference evidence="10 11" key="1">
    <citation type="submission" date="2024-03" db="EMBL/GenBank/DDBJ databases">
        <title>Complete genome sequence of the green alga Chloropicon roscoffensis RCC1871.</title>
        <authorList>
            <person name="Lemieux C."/>
            <person name="Pombert J.-F."/>
            <person name="Otis C."/>
            <person name="Turmel M."/>
        </authorList>
    </citation>
    <scope>NUCLEOTIDE SEQUENCE [LARGE SCALE GENOMIC DNA]</scope>
    <source>
        <strain evidence="10 11">RCC1871</strain>
    </source>
</reference>
<dbReference type="AlphaFoldDB" id="A0AAX4P1D2"/>
<keyword evidence="7" id="KW-0539">Nucleus</keyword>
<dbReference type="EMBL" id="CP151502">
    <property type="protein sequence ID" value="WZN59721.1"/>
    <property type="molecule type" value="Genomic_DNA"/>
</dbReference>
<dbReference type="PANTHER" id="PTHR33911">
    <property type="entry name" value="RRNA-PROCESSING PROTEIN EFG1"/>
    <property type="match status" value="1"/>
</dbReference>
<comment type="subcellular location">
    <subcellularLocation>
        <location evidence="1">Nucleus</location>
        <location evidence="1">Nucleolus</location>
    </subcellularLocation>
</comment>
<evidence type="ECO:0000256" key="8">
    <source>
        <dbReference type="SAM" id="Coils"/>
    </source>
</evidence>
<dbReference type="GO" id="GO:0030688">
    <property type="term" value="C:preribosome, small subunit precursor"/>
    <property type="evidence" value="ECO:0007669"/>
    <property type="project" value="TreeGrafter"/>
</dbReference>
<feature type="region of interest" description="Disordered" evidence="9">
    <location>
        <begin position="180"/>
        <end position="304"/>
    </location>
</feature>
<dbReference type="PANTHER" id="PTHR33911:SF1">
    <property type="entry name" value="RRNA-PROCESSING PROTEIN EFG1"/>
    <property type="match status" value="1"/>
</dbReference>